<dbReference type="OrthoDB" id="9768177at2"/>
<evidence type="ECO:0000259" key="11">
    <source>
        <dbReference type="Pfam" id="PF00593"/>
    </source>
</evidence>
<sequence>MKILLRLMLFTLSLCIAQAGFAQSKTITGRVTSSEDGSAMPGVSVVLKGTTVGASTDGNGRYSIQAPVGGVLVYSFIGTIAQEKVVGASNSIDVILRADSKAIDEVVVTALGIQEEKKSLGYAITEIKGADVAQTQRENFVNGLAGRVAGVEVTSTSGLPGASSSIVIRGISSLSGNNQPLFVVDGLPISNNTTSTSVLASAGVTGKSFENRGVDFTNRGADINPEDIESITVLKGPEASALYGIEAASGAIVITTKRGKAGQGRINYSYNTRVSKITRLPERQLVYDRGVNGYTAEGNEEVRYFGSKFPEGTQFYDNIESFFETAIQQKHNVSFTGGSDKTQYRISGAYTDSKGYVPNTGLDQINLSSSISSTLNRFINTDVTFDYTRSDNNKSFTGANGAFLHLMLWPVTDDASNYLTPTGGRRDYAGAFSNDVENPFFNVNKNKFNTLTDRYRTNVSLTIDPTNWFKFVVQGGVDYYTEKTTIVRHPESNTGKSYGGLFDQSVGTTRNLTLQYYGAFNKAFFNDRFRVNFRLGSMVRDYNTFTASASGERFQAPNLYSINNTLLTSQRAFNNLWQYRNIGAFSQLTLSYSDMLYLTVTGRNDWTSTLPVENNSFFYPSAAVSFVFTELAPFAGIKDILSYGKLRGSIAQVGKDARPYSIRPFYETATTTGGGYRYGFTGPSFGLEPEMTTSYEFGTELKFFNDRFGIDATYFSKTSEKQIVKDLRLSYGTGFVLSTFNAGEIKNEGIELQMNASPVVRPNFTWDVAANFTKFWSELVSLPEGVTEFYNSDTFLYGNVRAGARPGGPLTTFTGYDYLRNNRGQLIINPTTGLPSIKEEWIVVGDKNPDFTVGVQNTFTYKNVSLNFNVDFRVGGDIYNATEHYMVTRGISPRTLSRETPRIVDGVLQDGLENTDNPTKNNIPIDVSRNSSYWSSIYYNNTFIEKDINWVRLRDITLNYRLPSALLQRIKFIKEFNIYVTGTDLFILTNYSGLDPIGAGTSAATGGAGGVGMDYGNFPTPRGLNFGIRAGF</sequence>
<dbReference type="Gene3D" id="2.40.170.20">
    <property type="entry name" value="TonB-dependent receptor, beta-barrel domain"/>
    <property type="match status" value="1"/>
</dbReference>
<evidence type="ECO:0000256" key="10">
    <source>
        <dbReference type="SAM" id="SignalP"/>
    </source>
</evidence>
<gene>
    <name evidence="13" type="ORF">EFA69_03170</name>
</gene>
<feature type="chain" id="PRO_5018267666" evidence="10">
    <location>
        <begin position="23"/>
        <end position="1032"/>
    </location>
</feature>
<dbReference type="Pfam" id="PF00593">
    <property type="entry name" value="TonB_dep_Rec_b-barrel"/>
    <property type="match status" value="1"/>
</dbReference>
<evidence type="ECO:0000259" key="12">
    <source>
        <dbReference type="Pfam" id="PF07715"/>
    </source>
</evidence>
<evidence type="ECO:0000256" key="8">
    <source>
        <dbReference type="PROSITE-ProRule" id="PRU01360"/>
    </source>
</evidence>
<feature type="domain" description="TonB-dependent receptor plug" evidence="12">
    <location>
        <begin position="117"/>
        <end position="251"/>
    </location>
</feature>
<keyword evidence="10" id="KW-0732">Signal</keyword>
<evidence type="ECO:0000256" key="5">
    <source>
        <dbReference type="ARBA" id="ARBA00023077"/>
    </source>
</evidence>
<evidence type="ECO:0000256" key="1">
    <source>
        <dbReference type="ARBA" id="ARBA00004571"/>
    </source>
</evidence>
<dbReference type="Pfam" id="PF13715">
    <property type="entry name" value="CarbopepD_reg_2"/>
    <property type="match status" value="1"/>
</dbReference>
<dbReference type="PROSITE" id="PS52016">
    <property type="entry name" value="TONB_DEPENDENT_REC_3"/>
    <property type="match status" value="1"/>
</dbReference>
<dbReference type="InterPro" id="IPR023997">
    <property type="entry name" value="TonB-dep_OMP_SusC/RagA_CS"/>
</dbReference>
<dbReference type="InterPro" id="IPR000531">
    <property type="entry name" value="Beta-barrel_TonB"/>
</dbReference>
<dbReference type="EMBL" id="RJJE01000002">
    <property type="protein sequence ID" value="RNI32337.1"/>
    <property type="molecule type" value="Genomic_DNA"/>
</dbReference>
<dbReference type="SUPFAM" id="SSF56935">
    <property type="entry name" value="Porins"/>
    <property type="match status" value="1"/>
</dbReference>
<comment type="subcellular location">
    <subcellularLocation>
        <location evidence="1 8">Cell outer membrane</location>
        <topology evidence="1 8">Multi-pass membrane protein</topology>
    </subcellularLocation>
</comment>
<evidence type="ECO:0000256" key="2">
    <source>
        <dbReference type="ARBA" id="ARBA00022448"/>
    </source>
</evidence>
<keyword evidence="5 9" id="KW-0798">TonB box</keyword>
<dbReference type="InterPro" id="IPR037066">
    <property type="entry name" value="Plug_dom_sf"/>
</dbReference>
<keyword evidence="3 8" id="KW-1134">Transmembrane beta strand</keyword>
<dbReference type="AlphaFoldDB" id="A0A3M9N4U0"/>
<dbReference type="InterPro" id="IPR036942">
    <property type="entry name" value="Beta-barrel_TonB_sf"/>
</dbReference>
<dbReference type="Pfam" id="PF07715">
    <property type="entry name" value="Plug"/>
    <property type="match status" value="1"/>
</dbReference>
<keyword evidence="4 8" id="KW-0812">Transmembrane</keyword>
<evidence type="ECO:0000256" key="9">
    <source>
        <dbReference type="RuleBase" id="RU003357"/>
    </source>
</evidence>
<evidence type="ECO:0000256" key="3">
    <source>
        <dbReference type="ARBA" id="ARBA00022452"/>
    </source>
</evidence>
<keyword evidence="2 8" id="KW-0813">Transport</keyword>
<evidence type="ECO:0000256" key="4">
    <source>
        <dbReference type="ARBA" id="ARBA00022692"/>
    </source>
</evidence>
<dbReference type="InterPro" id="IPR039426">
    <property type="entry name" value="TonB-dep_rcpt-like"/>
</dbReference>
<evidence type="ECO:0000256" key="6">
    <source>
        <dbReference type="ARBA" id="ARBA00023136"/>
    </source>
</evidence>
<dbReference type="InterPro" id="IPR023996">
    <property type="entry name" value="TonB-dep_OMP_SusC/RagA"/>
</dbReference>
<dbReference type="Gene3D" id="2.60.40.1120">
    <property type="entry name" value="Carboxypeptidase-like, regulatory domain"/>
    <property type="match status" value="1"/>
</dbReference>
<organism evidence="13 14">
    <name type="scientific">Rufibacter immobilis</name>
    <dbReference type="NCBI Taxonomy" id="1348778"/>
    <lineage>
        <taxon>Bacteria</taxon>
        <taxon>Pseudomonadati</taxon>
        <taxon>Bacteroidota</taxon>
        <taxon>Cytophagia</taxon>
        <taxon>Cytophagales</taxon>
        <taxon>Hymenobacteraceae</taxon>
        <taxon>Rufibacter</taxon>
    </lineage>
</organism>
<dbReference type="InterPro" id="IPR012910">
    <property type="entry name" value="Plug_dom"/>
</dbReference>
<dbReference type="Gene3D" id="2.170.130.10">
    <property type="entry name" value="TonB-dependent receptor, plug domain"/>
    <property type="match status" value="1"/>
</dbReference>
<reference evidence="13 14" key="1">
    <citation type="submission" date="2018-11" db="EMBL/GenBank/DDBJ databases">
        <title>Rufibacter latericius sp. nov., isolated from water in Baiyang Lake.</title>
        <authorList>
            <person name="Yang Y."/>
        </authorList>
    </citation>
    <scope>NUCLEOTIDE SEQUENCE [LARGE SCALE GENOMIC DNA]</scope>
    <source>
        <strain evidence="13 14">MCC P1</strain>
    </source>
</reference>
<comment type="caution">
    <text evidence="13">The sequence shown here is derived from an EMBL/GenBank/DDBJ whole genome shotgun (WGS) entry which is preliminary data.</text>
</comment>
<dbReference type="GO" id="GO:0009279">
    <property type="term" value="C:cell outer membrane"/>
    <property type="evidence" value="ECO:0007669"/>
    <property type="project" value="UniProtKB-SubCell"/>
</dbReference>
<feature type="domain" description="TonB-dependent receptor-like beta-barrel" evidence="11">
    <location>
        <begin position="374"/>
        <end position="880"/>
    </location>
</feature>
<protein>
    <submittedName>
        <fullName evidence="13">SusC/RagA family TonB-linked outer membrane protein</fullName>
    </submittedName>
</protein>
<dbReference type="SUPFAM" id="SSF49464">
    <property type="entry name" value="Carboxypeptidase regulatory domain-like"/>
    <property type="match status" value="1"/>
</dbReference>
<accession>A0A3M9N4U0</accession>
<evidence type="ECO:0000256" key="7">
    <source>
        <dbReference type="ARBA" id="ARBA00023237"/>
    </source>
</evidence>
<comment type="similarity">
    <text evidence="8 9">Belongs to the TonB-dependent receptor family.</text>
</comment>
<dbReference type="NCBIfam" id="TIGR04056">
    <property type="entry name" value="OMP_RagA_SusC"/>
    <property type="match status" value="1"/>
</dbReference>
<dbReference type="NCBIfam" id="TIGR04057">
    <property type="entry name" value="SusC_RagA_signa"/>
    <property type="match status" value="1"/>
</dbReference>
<dbReference type="InterPro" id="IPR008969">
    <property type="entry name" value="CarboxyPept-like_regulatory"/>
</dbReference>
<keyword evidence="14" id="KW-1185">Reference proteome</keyword>
<evidence type="ECO:0000313" key="13">
    <source>
        <dbReference type="EMBL" id="RNI32337.1"/>
    </source>
</evidence>
<feature type="signal peptide" evidence="10">
    <location>
        <begin position="1"/>
        <end position="22"/>
    </location>
</feature>
<dbReference type="RefSeq" id="WP_123131637.1">
    <property type="nucleotide sequence ID" value="NZ_RJJE01000002.1"/>
</dbReference>
<name>A0A3M9N4U0_9BACT</name>
<keyword evidence="6 8" id="KW-0472">Membrane</keyword>
<dbReference type="Proteomes" id="UP000271010">
    <property type="component" value="Unassembled WGS sequence"/>
</dbReference>
<evidence type="ECO:0000313" key="14">
    <source>
        <dbReference type="Proteomes" id="UP000271010"/>
    </source>
</evidence>
<keyword evidence="7 8" id="KW-0998">Cell outer membrane</keyword>
<proteinExistence type="inferred from homology"/>